<reference evidence="1" key="1">
    <citation type="submission" date="2020-07" db="EMBL/GenBank/DDBJ databases">
        <title>Dissolved microcystin release linked to lysis of a Microcystis spp. bloom in Lake Erie (USA) attributed to a novel cyanophage.</title>
        <authorList>
            <person name="McKindles K.M."/>
            <person name="Manes M.A."/>
            <person name="DeMarco J.R."/>
            <person name="McClure A."/>
            <person name="McKay R.M."/>
            <person name="Davis T.W."/>
            <person name="Bullerjahn G.S."/>
        </authorList>
    </citation>
    <scope>NUCLEOTIDE SEQUENCE</scope>
</reference>
<evidence type="ECO:0000313" key="1">
    <source>
        <dbReference type="EMBL" id="QNL31448.1"/>
    </source>
</evidence>
<protein>
    <submittedName>
        <fullName evidence="1">Uncharacterized protein</fullName>
    </submittedName>
</protein>
<accession>A0A7G9A3X5</accession>
<organism evidence="1">
    <name type="scientific">Bacteriophage sp</name>
    <dbReference type="NCBI Taxonomy" id="38018"/>
    <lineage>
        <taxon>Viruses</taxon>
    </lineage>
</organism>
<name>A0A7G9A3X5_9VIRU</name>
<sequence>MYKILAASIYAALQAAGVYVHPTTWAFISYYFMGGPQPPTLSEADIAKTRDAVIRNFKARLNEEEITSLAASGGHDNW</sequence>
<dbReference type="EMBL" id="MT840185">
    <property type="protein sequence ID" value="QNL31448.1"/>
    <property type="molecule type" value="Genomic_DNA"/>
</dbReference>
<proteinExistence type="predicted"/>